<dbReference type="AlphaFoldDB" id="A0A2I0KAS4"/>
<dbReference type="PANTHER" id="PTHR36385:SF1">
    <property type="entry name" value="OS07G0562900 PROTEIN"/>
    <property type="match status" value="1"/>
</dbReference>
<evidence type="ECO:0000313" key="2">
    <source>
        <dbReference type="EMBL" id="PKI65637.1"/>
    </source>
</evidence>
<protein>
    <submittedName>
        <fullName evidence="2">Uncharacterized protein</fullName>
    </submittedName>
</protein>
<comment type="caution">
    <text evidence="2">The sequence shown here is derived from an EMBL/GenBank/DDBJ whole genome shotgun (WGS) entry which is preliminary data.</text>
</comment>
<feature type="compositionally biased region" description="Polar residues" evidence="1">
    <location>
        <begin position="89"/>
        <end position="99"/>
    </location>
</feature>
<feature type="compositionally biased region" description="Basic and acidic residues" evidence="1">
    <location>
        <begin position="76"/>
        <end position="88"/>
    </location>
</feature>
<dbReference type="EMBL" id="PGOL01000737">
    <property type="protein sequence ID" value="PKI65637.1"/>
    <property type="molecule type" value="Genomic_DNA"/>
</dbReference>
<evidence type="ECO:0000313" key="3">
    <source>
        <dbReference type="Proteomes" id="UP000233551"/>
    </source>
</evidence>
<feature type="region of interest" description="Disordered" evidence="1">
    <location>
        <begin position="1"/>
        <end position="62"/>
    </location>
</feature>
<dbReference type="Proteomes" id="UP000233551">
    <property type="component" value="Unassembled WGS sequence"/>
</dbReference>
<name>A0A2I0KAS4_PUNGR</name>
<dbReference type="STRING" id="22663.A0A2I0KAS4"/>
<feature type="compositionally biased region" description="Basic residues" evidence="1">
    <location>
        <begin position="47"/>
        <end position="62"/>
    </location>
</feature>
<proteinExistence type="predicted"/>
<evidence type="ECO:0000256" key="1">
    <source>
        <dbReference type="SAM" id="MobiDB-lite"/>
    </source>
</evidence>
<feature type="region of interest" description="Disordered" evidence="1">
    <location>
        <begin position="75"/>
        <end position="99"/>
    </location>
</feature>
<reference evidence="2 3" key="1">
    <citation type="submission" date="2017-11" db="EMBL/GenBank/DDBJ databases">
        <title>De-novo sequencing of pomegranate (Punica granatum L.) genome.</title>
        <authorList>
            <person name="Akparov Z."/>
            <person name="Amiraslanov A."/>
            <person name="Hajiyeva S."/>
            <person name="Abbasov M."/>
            <person name="Kaur K."/>
            <person name="Hamwieh A."/>
            <person name="Solovyev V."/>
            <person name="Salamov A."/>
            <person name="Braich B."/>
            <person name="Kosarev P."/>
            <person name="Mahmoud A."/>
            <person name="Hajiyev E."/>
            <person name="Babayeva S."/>
            <person name="Izzatullayeva V."/>
            <person name="Mammadov A."/>
            <person name="Mammadov A."/>
            <person name="Sharifova S."/>
            <person name="Ojaghi J."/>
            <person name="Eynullazada K."/>
            <person name="Bayramov B."/>
            <person name="Abdulazimova A."/>
            <person name="Shahmuradov I."/>
        </authorList>
    </citation>
    <scope>NUCLEOTIDE SEQUENCE [LARGE SCALE GENOMIC DNA]</scope>
    <source>
        <strain evidence="3">cv. AG2017</strain>
        <tissue evidence="2">Leaf</tissue>
    </source>
</reference>
<sequence length="99" mass="10852">MAKNRSKKKRSDDVSMDISEPTVSYGAQPMDTSEFGANSSAAGSLNRKVKKGRPMKRSKNARKMKAVAKAISQNEKVAEKISKNEGKSVRTQSAKTLYD</sequence>
<keyword evidence="3" id="KW-1185">Reference proteome</keyword>
<organism evidence="2 3">
    <name type="scientific">Punica granatum</name>
    <name type="common">Pomegranate</name>
    <dbReference type="NCBI Taxonomy" id="22663"/>
    <lineage>
        <taxon>Eukaryota</taxon>
        <taxon>Viridiplantae</taxon>
        <taxon>Streptophyta</taxon>
        <taxon>Embryophyta</taxon>
        <taxon>Tracheophyta</taxon>
        <taxon>Spermatophyta</taxon>
        <taxon>Magnoliopsida</taxon>
        <taxon>eudicotyledons</taxon>
        <taxon>Gunneridae</taxon>
        <taxon>Pentapetalae</taxon>
        <taxon>rosids</taxon>
        <taxon>malvids</taxon>
        <taxon>Myrtales</taxon>
        <taxon>Lythraceae</taxon>
        <taxon>Punica</taxon>
    </lineage>
</organism>
<gene>
    <name evidence="2" type="ORF">CRG98_013932</name>
</gene>
<accession>A0A2I0KAS4</accession>
<dbReference type="PANTHER" id="PTHR36385">
    <property type="entry name" value="OS07G0562900 PROTEIN"/>
    <property type="match status" value="1"/>
</dbReference>